<evidence type="ECO:0000256" key="1">
    <source>
        <dbReference type="SAM" id="MobiDB-lite"/>
    </source>
</evidence>
<accession>A0A1B6EUW4</accession>
<sequence length="131" mass="15003">MSVYLVVGTQSSRKKANSIMVLKVWNLHKMQQEDDNDDDNNSDSDDSSDEDESKMPKMAVAKIKQSAAINRVRFTQQNDLNLVATWLETGTVSIWELSKQLEAVENETRLKEYVMENNTAIIVLCIRCRFT</sequence>
<dbReference type="AlphaFoldDB" id="A0A1B6EUW4"/>
<feature type="compositionally biased region" description="Acidic residues" evidence="1">
    <location>
        <begin position="33"/>
        <end position="52"/>
    </location>
</feature>
<proteinExistence type="predicted"/>
<dbReference type="Gene3D" id="2.130.10.10">
    <property type="entry name" value="YVTN repeat-like/Quinoprotein amine dehydrogenase"/>
    <property type="match status" value="1"/>
</dbReference>
<protein>
    <submittedName>
        <fullName evidence="2">Uncharacterized protein</fullName>
    </submittedName>
</protein>
<reference evidence="2" key="1">
    <citation type="submission" date="2015-11" db="EMBL/GenBank/DDBJ databases">
        <title>De novo transcriptome assembly of four potential Pierce s Disease insect vectors from Arizona vineyards.</title>
        <authorList>
            <person name="Tassone E.E."/>
        </authorList>
    </citation>
    <scope>NUCLEOTIDE SEQUENCE</scope>
</reference>
<gene>
    <name evidence="2" type="ORF">g.44913</name>
</gene>
<dbReference type="PANTHER" id="PTHR45903">
    <property type="entry name" value="GLUTAMATE-RICH WD REPEAT-CONTAINING PROTEIN 1"/>
    <property type="match status" value="1"/>
</dbReference>
<dbReference type="InterPro" id="IPR051972">
    <property type="entry name" value="Glutamate-rich_WD_repeat"/>
</dbReference>
<organism evidence="2">
    <name type="scientific">Cuerna arida</name>
    <dbReference type="NCBI Taxonomy" id="1464854"/>
    <lineage>
        <taxon>Eukaryota</taxon>
        <taxon>Metazoa</taxon>
        <taxon>Ecdysozoa</taxon>
        <taxon>Arthropoda</taxon>
        <taxon>Hexapoda</taxon>
        <taxon>Insecta</taxon>
        <taxon>Pterygota</taxon>
        <taxon>Neoptera</taxon>
        <taxon>Paraneoptera</taxon>
        <taxon>Hemiptera</taxon>
        <taxon>Auchenorrhyncha</taxon>
        <taxon>Membracoidea</taxon>
        <taxon>Cicadellidae</taxon>
        <taxon>Cicadellinae</taxon>
        <taxon>Proconiini</taxon>
        <taxon>Cuerna</taxon>
    </lineage>
</organism>
<dbReference type="InterPro" id="IPR015943">
    <property type="entry name" value="WD40/YVTN_repeat-like_dom_sf"/>
</dbReference>
<feature type="region of interest" description="Disordered" evidence="1">
    <location>
        <begin position="31"/>
        <end position="57"/>
    </location>
</feature>
<dbReference type="EMBL" id="GECZ01028070">
    <property type="protein sequence ID" value="JAS41699.1"/>
    <property type="molecule type" value="Transcribed_RNA"/>
</dbReference>
<evidence type="ECO:0000313" key="2">
    <source>
        <dbReference type="EMBL" id="JAS41699.1"/>
    </source>
</evidence>
<dbReference type="GO" id="GO:0042254">
    <property type="term" value="P:ribosome biogenesis"/>
    <property type="evidence" value="ECO:0007669"/>
    <property type="project" value="TreeGrafter"/>
</dbReference>
<dbReference type="GO" id="GO:0005730">
    <property type="term" value="C:nucleolus"/>
    <property type="evidence" value="ECO:0007669"/>
    <property type="project" value="TreeGrafter"/>
</dbReference>
<dbReference type="PANTHER" id="PTHR45903:SF1">
    <property type="entry name" value="GLUTAMATE-RICH WD REPEAT-CONTAINING PROTEIN 1"/>
    <property type="match status" value="1"/>
</dbReference>
<name>A0A1B6EUW4_9HEMI</name>